<keyword evidence="1" id="KW-0472">Membrane</keyword>
<reference evidence="2 3" key="1">
    <citation type="submission" date="2016-02" db="EMBL/GenBank/DDBJ databases">
        <title>Genome analysis of coral dinoflagellate symbionts highlights evolutionary adaptations to a symbiotic lifestyle.</title>
        <authorList>
            <person name="Aranda M."/>
            <person name="Li Y."/>
            <person name="Liew Y.J."/>
            <person name="Baumgarten S."/>
            <person name="Simakov O."/>
            <person name="Wilson M."/>
            <person name="Piel J."/>
            <person name="Ashoor H."/>
            <person name="Bougouffa S."/>
            <person name="Bajic V.B."/>
            <person name="Ryu T."/>
            <person name="Ravasi T."/>
            <person name="Bayer T."/>
            <person name="Micklem G."/>
            <person name="Kim H."/>
            <person name="Bhak J."/>
            <person name="Lajeunesse T.C."/>
            <person name="Voolstra C.R."/>
        </authorList>
    </citation>
    <scope>NUCLEOTIDE SEQUENCE [LARGE SCALE GENOMIC DNA]</scope>
    <source>
        <strain evidence="2 3">CCMP2467</strain>
    </source>
</reference>
<evidence type="ECO:0000313" key="2">
    <source>
        <dbReference type="EMBL" id="OLP84282.1"/>
    </source>
</evidence>
<proteinExistence type="predicted"/>
<dbReference type="AlphaFoldDB" id="A0A1Q9CMX7"/>
<gene>
    <name evidence="2" type="ORF">AK812_SmicGene34860</name>
</gene>
<sequence length="260" mass="29608">MVAQSQEDDVATAALLLNSAGIQKNLFPKTYHIKLSKGFVAYLIFLTVFVFAYTLVIYYAPQSDSEQRGVSFEHLLFFDVAYCGAILFFILMQVPRRVVRDNDSLKIVFCCRTRLVPIESLVEIRIVRRRRCCDKQGRLCIYPGKCFWGYPTNFDQNVIVVTDSCCNNYFFCLHDMEEFVLDNWPALEEEGHETADEPQACMPCLRQYSSVADLVWKLYETDLQAVSAAMHSETARAMVGASAFWKAAFEKVLAASRGGF</sequence>
<keyword evidence="1" id="KW-0812">Transmembrane</keyword>
<comment type="caution">
    <text evidence="2">The sequence shown here is derived from an EMBL/GenBank/DDBJ whole genome shotgun (WGS) entry which is preliminary data.</text>
</comment>
<evidence type="ECO:0000313" key="3">
    <source>
        <dbReference type="Proteomes" id="UP000186817"/>
    </source>
</evidence>
<accession>A0A1Q9CMX7</accession>
<dbReference type="EMBL" id="LSRX01001053">
    <property type="protein sequence ID" value="OLP84282.1"/>
    <property type="molecule type" value="Genomic_DNA"/>
</dbReference>
<feature type="transmembrane region" description="Helical" evidence="1">
    <location>
        <begin position="72"/>
        <end position="92"/>
    </location>
</feature>
<organism evidence="2 3">
    <name type="scientific">Symbiodinium microadriaticum</name>
    <name type="common">Dinoflagellate</name>
    <name type="synonym">Zooxanthella microadriatica</name>
    <dbReference type="NCBI Taxonomy" id="2951"/>
    <lineage>
        <taxon>Eukaryota</taxon>
        <taxon>Sar</taxon>
        <taxon>Alveolata</taxon>
        <taxon>Dinophyceae</taxon>
        <taxon>Suessiales</taxon>
        <taxon>Symbiodiniaceae</taxon>
        <taxon>Symbiodinium</taxon>
    </lineage>
</organism>
<dbReference type="Proteomes" id="UP000186817">
    <property type="component" value="Unassembled WGS sequence"/>
</dbReference>
<dbReference type="OrthoDB" id="10378134at2759"/>
<name>A0A1Q9CMX7_SYMMI</name>
<keyword evidence="3" id="KW-1185">Reference proteome</keyword>
<evidence type="ECO:0000256" key="1">
    <source>
        <dbReference type="SAM" id="Phobius"/>
    </source>
</evidence>
<keyword evidence="1" id="KW-1133">Transmembrane helix</keyword>
<feature type="transmembrane region" description="Helical" evidence="1">
    <location>
        <begin position="39"/>
        <end position="60"/>
    </location>
</feature>
<protein>
    <submittedName>
        <fullName evidence="2">Uncharacterized protein</fullName>
    </submittedName>
</protein>